<protein>
    <submittedName>
        <fullName evidence="5">tRNA-splicing endonuclease subunit sen54 N-term-domain-containing protein</fullName>
    </submittedName>
</protein>
<evidence type="ECO:0000256" key="2">
    <source>
        <dbReference type="ARBA" id="ARBA00022694"/>
    </source>
</evidence>
<evidence type="ECO:0000259" key="4">
    <source>
        <dbReference type="Pfam" id="PF12928"/>
    </source>
</evidence>
<evidence type="ECO:0000256" key="3">
    <source>
        <dbReference type="SAM" id="MobiDB-lite"/>
    </source>
</evidence>
<comment type="similarity">
    <text evidence="1">Belongs to the SEN54 family.</text>
</comment>
<accession>A0A9P6H2K4</accession>
<feature type="compositionally biased region" description="Polar residues" evidence="3">
    <location>
        <begin position="128"/>
        <end position="138"/>
    </location>
</feature>
<keyword evidence="2" id="KW-0819">tRNA processing</keyword>
<dbReference type="PANTHER" id="PTHR21027">
    <property type="entry name" value="TRNA-SPLICING ENDONUCLEASE SUBUNIT SEN54"/>
    <property type="match status" value="1"/>
</dbReference>
<keyword evidence="5" id="KW-0255">Endonuclease</keyword>
<reference evidence="5" key="1">
    <citation type="journal article" date="2020" name="Nat. Commun.">
        <title>Large-scale genome sequencing of mycorrhizal fungi provides insights into the early evolution of symbiotic traits.</title>
        <authorList>
            <person name="Miyauchi S."/>
            <person name="Kiss E."/>
            <person name="Kuo A."/>
            <person name="Drula E."/>
            <person name="Kohler A."/>
            <person name="Sanchez-Garcia M."/>
            <person name="Morin E."/>
            <person name="Andreopoulos B."/>
            <person name="Barry K.W."/>
            <person name="Bonito G."/>
            <person name="Buee M."/>
            <person name="Carver A."/>
            <person name="Chen C."/>
            <person name="Cichocki N."/>
            <person name="Clum A."/>
            <person name="Culley D."/>
            <person name="Crous P.W."/>
            <person name="Fauchery L."/>
            <person name="Girlanda M."/>
            <person name="Hayes R.D."/>
            <person name="Keri Z."/>
            <person name="LaButti K."/>
            <person name="Lipzen A."/>
            <person name="Lombard V."/>
            <person name="Magnuson J."/>
            <person name="Maillard F."/>
            <person name="Murat C."/>
            <person name="Nolan M."/>
            <person name="Ohm R.A."/>
            <person name="Pangilinan J."/>
            <person name="Pereira M.F."/>
            <person name="Perotto S."/>
            <person name="Peter M."/>
            <person name="Pfister S."/>
            <person name="Riley R."/>
            <person name="Sitrit Y."/>
            <person name="Stielow J.B."/>
            <person name="Szollosi G."/>
            <person name="Zifcakova L."/>
            <person name="Stursova M."/>
            <person name="Spatafora J.W."/>
            <person name="Tedersoo L."/>
            <person name="Vaario L.M."/>
            <person name="Yamada A."/>
            <person name="Yan M."/>
            <person name="Wang P."/>
            <person name="Xu J."/>
            <person name="Bruns T."/>
            <person name="Baldrian P."/>
            <person name="Vilgalys R."/>
            <person name="Dunand C."/>
            <person name="Henrissat B."/>
            <person name="Grigoriev I.V."/>
            <person name="Hibbett D."/>
            <person name="Nagy L.G."/>
            <person name="Martin F.M."/>
        </authorList>
    </citation>
    <scope>NUCLEOTIDE SEQUENCE</scope>
    <source>
        <strain evidence="5">UH-Tt-Lm1</strain>
    </source>
</reference>
<comment type="caution">
    <text evidence="5">The sequence shown here is derived from an EMBL/GenBank/DDBJ whole genome shotgun (WGS) entry which is preliminary data.</text>
</comment>
<feature type="region of interest" description="Disordered" evidence="3">
    <location>
        <begin position="1"/>
        <end position="68"/>
    </location>
</feature>
<dbReference type="InterPro" id="IPR024336">
    <property type="entry name" value="tRNA_splic_suSen54_N"/>
</dbReference>
<keyword evidence="5" id="KW-0540">Nuclease</keyword>
<dbReference type="Proteomes" id="UP000736335">
    <property type="component" value="Unassembled WGS sequence"/>
</dbReference>
<proteinExistence type="inferred from homology"/>
<dbReference type="InterPro" id="IPR024337">
    <property type="entry name" value="tRNA_splic_suSen54"/>
</dbReference>
<feature type="compositionally biased region" description="Low complexity" evidence="3">
    <location>
        <begin position="416"/>
        <end position="426"/>
    </location>
</feature>
<dbReference type="GO" id="GO:0000379">
    <property type="term" value="P:tRNA-type intron splice site recognition and cleavage"/>
    <property type="evidence" value="ECO:0007669"/>
    <property type="project" value="TreeGrafter"/>
</dbReference>
<dbReference type="Pfam" id="PF12928">
    <property type="entry name" value="tRNA_int_end_N2"/>
    <property type="match status" value="1"/>
</dbReference>
<name>A0A9P6H2K4_9AGAM</name>
<dbReference type="EMBL" id="WIUZ02000033">
    <property type="protein sequence ID" value="KAF9777543.1"/>
    <property type="molecule type" value="Genomic_DNA"/>
</dbReference>
<organism evidence="5 6">
    <name type="scientific">Thelephora terrestris</name>
    <dbReference type="NCBI Taxonomy" id="56493"/>
    <lineage>
        <taxon>Eukaryota</taxon>
        <taxon>Fungi</taxon>
        <taxon>Dikarya</taxon>
        <taxon>Basidiomycota</taxon>
        <taxon>Agaricomycotina</taxon>
        <taxon>Agaricomycetes</taxon>
        <taxon>Thelephorales</taxon>
        <taxon>Thelephoraceae</taxon>
        <taxon>Thelephora</taxon>
    </lineage>
</organism>
<gene>
    <name evidence="5" type="ORF">BJ322DRAFT_1096221</name>
</gene>
<dbReference type="PANTHER" id="PTHR21027:SF1">
    <property type="entry name" value="TRNA-SPLICING ENDONUCLEASE SUBUNIT SEN54"/>
    <property type="match status" value="1"/>
</dbReference>
<reference evidence="5" key="2">
    <citation type="submission" date="2020-11" db="EMBL/GenBank/DDBJ databases">
        <authorList>
            <consortium name="DOE Joint Genome Institute"/>
            <person name="Kuo A."/>
            <person name="Miyauchi S."/>
            <person name="Kiss E."/>
            <person name="Drula E."/>
            <person name="Kohler A."/>
            <person name="Sanchez-Garcia M."/>
            <person name="Andreopoulos B."/>
            <person name="Barry K.W."/>
            <person name="Bonito G."/>
            <person name="Buee M."/>
            <person name="Carver A."/>
            <person name="Chen C."/>
            <person name="Cichocki N."/>
            <person name="Clum A."/>
            <person name="Culley D."/>
            <person name="Crous P.W."/>
            <person name="Fauchery L."/>
            <person name="Girlanda M."/>
            <person name="Hayes R."/>
            <person name="Keri Z."/>
            <person name="Labutti K."/>
            <person name="Lipzen A."/>
            <person name="Lombard V."/>
            <person name="Magnuson J."/>
            <person name="Maillard F."/>
            <person name="Morin E."/>
            <person name="Murat C."/>
            <person name="Nolan M."/>
            <person name="Ohm R."/>
            <person name="Pangilinan J."/>
            <person name="Pereira M."/>
            <person name="Perotto S."/>
            <person name="Peter M."/>
            <person name="Riley R."/>
            <person name="Sitrit Y."/>
            <person name="Stielow B."/>
            <person name="Szollosi G."/>
            <person name="Zifcakova L."/>
            <person name="Stursova M."/>
            <person name="Spatafora J.W."/>
            <person name="Tedersoo L."/>
            <person name="Vaario L.-M."/>
            <person name="Yamada A."/>
            <person name="Yan M."/>
            <person name="Wang P."/>
            <person name="Xu J."/>
            <person name="Bruns T."/>
            <person name="Baldrian P."/>
            <person name="Vilgalys R."/>
            <person name="Henrissat B."/>
            <person name="Grigoriev I.V."/>
            <person name="Hibbett D."/>
            <person name="Nagy L.G."/>
            <person name="Martin F.M."/>
        </authorList>
    </citation>
    <scope>NUCLEOTIDE SEQUENCE</scope>
    <source>
        <strain evidence="5">UH-Tt-Lm1</strain>
    </source>
</reference>
<feature type="region of interest" description="Disordered" evidence="3">
    <location>
        <begin position="121"/>
        <end position="143"/>
    </location>
</feature>
<dbReference type="OrthoDB" id="408683at2759"/>
<evidence type="ECO:0000256" key="1">
    <source>
        <dbReference type="ARBA" id="ARBA00005736"/>
    </source>
</evidence>
<dbReference type="GO" id="GO:0004519">
    <property type="term" value="F:endonuclease activity"/>
    <property type="evidence" value="ECO:0007669"/>
    <property type="project" value="UniProtKB-KW"/>
</dbReference>
<sequence length="488" mass="54659">MDDILELPNADVSKLQEPGQGEGFDDGNSSADEEEGGLDWTKLPLGPTASRPVIPKRGDKEYEPTSGSNLQKHYLERARDAMFDTLRAERTISNKTISYGVWYPNIARVHVTLARGGHFTSMGHSVPRPTSASGTNQHDAPPERVHKRLELLPEEALYLVERGAMFCWKEHDLFTTNAQQGLFPDDMEGVPMSVQQAYAEMIGKEDLTLERYQVYAYLKRLGYVVTRVKQPTPLYPLPPPYPSPFFAVQRKSLLQMVLYPIRFMITRITTLFAPAFNWWKPIRISPLLGINMGYRSIFRALRFIPHGHGIPLKANPKHPQAEESPYVHFFNLYKPSTPYKKTSPPVPDFAISVVSARTTSMPTLVELTALFDVLPEIPPPMPRARQKTPTSGGEKPQIKTAGNDLQSKTPNPGNVASASSTSTSWFPPWPFRQQTIRQAVKPNPERRPHPMAALKQGKKVAIIAVVDAGSPSFFRFGQGEFSEWPMAG</sequence>
<dbReference type="AlphaFoldDB" id="A0A9P6H2K4"/>
<keyword evidence="5" id="KW-0378">Hydrolase</keyword>
<evidence type="ECO:0000313" key="5">
    <source>
        <dbReference type="EMBL" id="KAF9777543.1"/>
    </source>
</evidence>
<keyword evidence="6" id="KW-1185">Reference proteome</keyword>
<feature type="domain" description="tRNA-splicing endonuclease subunit Sen54 N-terminal" evidence="4">
    <location>
        <begin position="83"/>
        <end position="168"/>
    </location>
</feature>
<feature type="compositionally biased region" description="Polar residues" evidence="3">
    <location>
        <begin position="403"/>
        <end position="414"/>
    </location>
</feature>
<dbReference type="GO" id="GO:0000214">
    <property type="term" value="C:tRNA-intron endonuclease complex"/>
    <property type="evidence" value="ECO:0007669"/>
    <property type="project" value="TreeGrafter"/>
</dbReference>
<evidence type="ECO:0000313" key="6">
    <source>
        <dbReference type="Proteomes" id="UP000736335"/>
    </source>
</evidence>
<feature type="region of interest" description="Disordered" evidence="3">
    <location>
        <begin position="378"/>
        <end position="428"/>
    </location>
</feature>